<evidence type="ECO:0000256" key="5">
    <source>
        <dbReference type="ARBA" id="ARBA00023002"/>
    </source>
</evidence>
<dbReference type="Gene3D" id="1.10.630.10">
    <property type="entry name" value="Cytochrome P450"/>
    <property type="match status" value="1"/>
</dbReference>
<dbReference type="GO" id="GO:0005506">
    <property type="term" value="F:iron ion binding"/>
    <property type="evidence" value="ECO:0007669"/>
    <property type="project" value="InterPro"/>
</dbReference>
<dbReference type="Proteomes" id="UP000717328">
    <property type="component" value="Unassembled WGS sequence"/>
</dbReference>
<comment type="pathway">
    <text evidence="2">Secondary metabolite biosynthesis.</text>
</comment>
<evidence type="ECO:0000256" key="7">
    <source>
        <dbReference type="ARBA" id="ARBA00023033"/>
    </source>
</evidence>
<dbReference type="OrthoDB" id="6692864at2759"/>
<dbReference type="GO" id="GO:0004497">
    <property type="term" value="F:monooxygenase activity"/>
    <property type="evidence" value="ECO:0007669"/>
    <property type="project" value="UniProtKB-KW"/>
</dbReference>
<name>A0A9P7GQA5_9AGAR</name>
<sequence length="134" mass="14939">MHPNRNLPGPPGPPRTTGVTGAHIFGTWVPPGTTVHVPVYTMHRDPAFFGDHADKYIPERWLAEERKRNPELEPFDATAFMPFSSGYGSCVGKHLALQNIKCVLRFHISSLGPDRCALSGSWWRSSFMNLKLAP</sequence>
<proteinExistence type="inferred from homology"/>
<evidence type="ECO:0000256" key="6">
    <source>
        <dbReference type="ARBA" id="ARBA00023004"/>
    </source>
</evidence>
<evidence type="ECO:0000256" key="8">
    <source>
        <dbReference type="SAM" id="MobiDB-lite"/>
    </source>
</evidence>
<protein>
    <recommendedName>
        <fullName evidence="11">Cytochrome P450</fullName>
    </recommendedName>
</protein>
<keyword evidence="5" id="KW-0560">Oxidoreductase</keyword>
<dbReference type="GO" id="GO:0020037">
    <property type="term" value="F:heme binding"/>
    <property type="evidence" value="ECO:0007669"/>
    <property type="project" value="InterPro"/>
</dbReference>
<comment type="caution">
    <text evidence="9">The sequence shown here is derived from an EMBL/GenBank/DDBJ whole genome shotgun (WGS) entry which is preliminary data.</text>
</comment>
<dbReference type="InterPro" id="IPR001128">
    <property type="entry name" value="Cyt_P450"/>
</dbReference>
<gene>
    <name evidence="9" type="ORF">H0H81_000339</name>
</gene>
<comment type="similarity">
    <text evidence="3">Belongs to the cytochrome P450 family.</text>
</comment>
<accession>A0A9P7GQA5</accession>
<evidence type="ECO:0000313" key="9">
    <source>
        <dbReference type="EMBL" id="KAG5653450.1"/>
    </source>
</evidence>
<dbReference type="EMBL" id="JABCKI010000052">
    <property type="protein sequence ID" value="KAG5653450.1"/>
    <property type="molecule type" value="Genomic_DNA"/>
</dbReference>
<keyword evidence="6" id="KW-0408">Iron</keyword>
<dbReference type="InterPro" id="IPR036396">
    <property type="entry name" value="Cyt_P450_sf"/>
</dbReference>
<dbReference type="PANTHER" id="PTHR24305:SF187">
    <property type="entry name" value="P450, PUTATIVE (EUROFUNG)-RELATED"/>
    <property type="match status" value="1"/>
</dbReference>
<dbReference type="GO" id="GO:0016705">
    <property type="term" value="F:oxidoreductase activity, acting on paired donors, with incorporation or reduction of molecular oxygen"/>
    <property type="evidence" value="ECO:0007669"/>
    <property type="project" value="InterPro"/>
</dbReference>
<evidence type="ECO:0000256" key="2">
    <source>
        <dbReference type="ARBA" id="ARBA00005179"/>
    </source>
</evidence>
<dbReference type="Pfam" id="PF00067">
    <property type="entry name" value="p450"/>
    <property type="match status" value="1"/>
</dbReference>
<keyword evidence="4" id="KW-0479">Metal-binding</keyword>
<comment type="cofactor">
    <cofactor evidence="1">
        <name>heme</name>
        <dbReference type="ChEBI" id="CHEBI:30413"/>
    </cofactor>
</comment>
<evidence type="ECO:0000313" key="10">
    <source>
        <dbReference type="Proteomes" id="UP000717328"/>
    </source>
</evidence>
<dbReference type="InterPro" id="IPR050121">
    <property type="entry name" value="Cytochrome_P450_monoxygenase"/>
</dbReference>
<reference evidence="9" key="1">
    <citation type="submission" date="2021-02" db="EMBL/GenBank/DDBJ databases">
        <authorList>
            <person name="Nieuwenhuis M."/>
            <person name="Van De Peppel L.J.J."/>
        </authorList>
    </citation>
    <scope>NUCLEOTIDE SEQUENCE</scope>
    <source>
        <strain evidence="9">D49</strain>
    </source>
</reference>
<evidence type="ECO:0000256" key="4">
    <source>
        <dbReference type="ARBA" id="ARBA00022723"/>
    </source>
</evidence>
<feature type="region of interest" description="Disordered" evidence="8">
    <location>
        <begin position="1"/>
        <end position="20"/>
    </location>
</feature>
<dbReference type="PANTHER" id="PTHR24305">
    <property type="entry name" value="CYTOCHROME P450"/>
    <property type="match status" value="1"/>
</dbReference>
<evidence type="ECO:0008006" key="11">
    <source>
        <dbReference type="Google" id="ProtNLM"/>
    </source>
</evidence>
<organism evidence="9 10">
    <name type="scientific">Sphagnurus paluster</name>
    <dbReference type="NCBI Taxonomy" id="117069"/>
    <lineage>
        <taxon>Eukaryota</taxon>
        <taxon>Fungi</taxon>
        <taxon>Dikarya</taxon>
        <taxon>Basidiomycota</taxon>
        <taxon>Agaricomycotina</taxon>
        <taxon>Agaricomycetes</taxon>
        <taxon>Agaricomycetidae</taxon>
        <taxon>Agaricales</taxon>
        <taxon>Tricholomatineae</taxon>
        <taxon>Lyophyllaceae</taxon>
        <taxon>Sphagnurus</taxon>
    </lineage>
</organism>
<evidence type="ECO:0000256" key="3">
    <source>
        <dbReference type="ARBA" id="ARBA00010617"/>
    </source>
</evidence>
<dbReference type="SUPFAM" id="SSF48264">
    <property type="entry name" value="Cytochrome P450"/>
    <property type="match status" value="1"/>
</dbReference>
<keyword evidence="10" id="KW-1185">Reference proteome</keyword>
<keyword evidence="7" id="KW-0503">Monooxygenase</keyword>
<reference evidence="9" key="2">
    <citation type="submission" date="2021-10" db="EMBL/GenBank/DDBJ databases">
        <title>Phylogenomics reveals ancestral predisposition of the termite-cultivated fungus Termitomyces towards a domesticated lifestyle.</title>
        <authorList>
            <person name="Auxier B."/>
            <person name="Grum-Grzhimaylo A."/>
            <person name="Cardenas M.E."/>
            <person name="Lodge J.D."/>
            <person name="Laessoe T."/>
            <person name="Pedersen O."/>
            <person name="Smith M.E."/>
            <person name="Kuyper T.W."/>
            <person name="Franco-Molano E.A."/>
            <person name="Baroni T.J."/>
            <person name="Aanen D.K."/>
        </authorList>
    </citation>
    <scope>NUCLEOTIDE SEQUENCE</scope>
    <source>
        <strain evidence="9">D49</strain>
    </source>
</reference>
<dbReference type="AlphaFoldDB" id="A0A9P7GQA5"/>
<evidence type="ECO:0000256" key="1">
    <source>
        <dbReference type="ARBA" id="ARBA00001971"/>
    </source>
</evidence>